<dbReference type="Proteomes" id="UP000005226">
    <property type="component" value="Chromosome 20"/>
</dbReference>
<evidence type="ECO:0000313" key="6">
    <source>
        <dbReference type="Proteomes" id="UP000005226"/>
    </source>
</evidence>
<reference evidence="5" key="3">
    <citation type="submission" date="2025-09" db="UniProtKB">
        <authorList>
            <consortium name="Ensembl"/>
        </authorList>
    </citation>
    <scope>IDENTIFICATION</scope>
</reference>
<accession>H2RNQ0</accession>
<dbReference type="eggNOG" id="KOG3100">
    <property type="taxonomic scope" value="Eukaryota"/>
</dbReference>
<keyword evidence="6" id="KW-1185">Reference proteome</keyword>
<dbReference type="GeneID" id="101066381"/>
<dbReference type="GO" id="GO:0006396">
    <property type="term" value="P:RNA processing"/>
    <property type="evidence" value="ECO:0007669"/>
    <property type="project" value="TreeGrafter"/>
</dbReference>
<dbReference type="CTD" id="30836"/>
<feature type="compositionally biased region" description="Acidic residues" evidence="3">
    <location>
        <begin position="196"/>
        <end position="218"/>
    </location>
</feature>
<name>H2RNQ0_TAKRU</name>
<feature type="compositionally biased region" description="Acidic residues" evidence="3">
    <location>
        <begin position="125"/>
        <end position="140"/>
    </location>
</feature>
<evidence type="ECO:0000259" key="4">
    <source>
        <dbReference type="Pfam" id="PF08698"/>
    </source>
</evidence>
<dbReference type="PANTHER" id="PTHR21686:SF12">
    <property type="entry name" value="DEOXYNUCLEOTIDYLTRANSFERASE TERMINAL-INTERACTING PROTEIN 2"/>
    <property type="match status" value="1"/>
</dbReference>
<organism evidence="5 6">
    <name type="scientific">Takifugu rubripes</name>
    <name type="common">Japanese pufferfish</name>
    <name type="synonym">Fugu rubripes</name>
    <dbReference type="NCBI Taxonomy" id="31033"/>
    <lineage>
        <taxon>Eukaryota</taxon>
        <taxon>Metazoa</taxon>
        <taxon>Chordata</taxon>
        <taxon>Craniata</taxon>
        <taxon>Vertebrata</taxon>
        <taxon>Euteleostomi</taxon>
        <taxon>Actinopterygii</taxon>
        <taxon>Neopterygii</taxon>
        <taxon>Teleostei</taxon>
        <taxon>Neoteleostei</taxon>
        <taxon>Acanthomorphata</taxon>
        <taxon>Eupercaria</taxon>
        <taxon>Tetraodontiformes</taxon>
        <taxon>Tetradontoidea</taxon>
        <taxon>Tetraodontidae</taxon>
        <taxon>Takifugu</taxon>
    </lineage>
</organism>
<dbReference type="InterPro" id="IPR014810">
    <property type="entry name" value="Fcf2_C"/>
</dbReference>
<dbReference type="InterPro" id="IPR039883">
    <property type="entry name" value="Fcf2/DNTTIP2"/>
</dbReference>
<proteinExistence type="predicted"/>
<feature type="region of interest" description="Disordered" evidence="3">
    <location>
        <begin position="255"/>
        <end position="276"/>
    </location>
</feature>
<dbReference type="InParanoid" id="H2RNQ0"/>
<dbReference type="HOGENOM" id="CLU_071846_1_1_1"/>
<protein>
    <recommendedName>
        <fullName evidence="4">Fcf2 pre-rRNA processing C-terminal domain-containing protein</fullName>
    </recommendedName>
</protein>
<dbReference type="Pfam" id="PF08698">
    <property type="entry name" value="Fcf2"/>
    <property type="match status" value="1"/>
</dbReference>
<reference evidence="5 6" key="1">
    <citation type="journal article" date="2011" name="Genome Biol. Evol.">
        <title>Integration of the genetic map and genome assembly of fugu facilitates insights into distinct features of genome evolution in teleosts and mammals.</title>
        <authorList>
            <person name="Kai W."/>
            <person name="Kikuchi K."/>
            <person name="Tohari S."/>
            <person name="Chew A.K."/>
            <person name="Tay A."/>
            <person name="Fujiwara A."/>
            <person name="Hosoya S."/>
            <person name="Suetake H."/>
            <person name="Naruse K."/>
            <person name="Brenner S."/>
            <person name="Suzuki Y."/>
            <person name="Venkatesh B."/>
        </authorList>
    </citation>
    <scope>NUCLEOTIDE SEQUENCE [LARGE SCALE GENOMIC DNA]</scope>
</reference>
<dbReference type="KEGG" id="tru:101066381"/>
<evidence type="ECO:0000256" key="3">
    <source>
        <dbReference type="SAM" id="MobiDB-lite"/>
    </source>
</evidence>
<dbReference type="STRING" id="31033.ENSTRUP00000001763"/>
<dbReference type="OrthoDB" id="427886at2759"/>
<reference evidence="5" key="2">
    <citation type="submission" date="2025-08" db="UniProtKB">
        <authorList>
            <consortium name="Ensembl"/>
        </authorList>
    </citation>
    <scope>IDENTIFICATION</scope>
</reference>
<dbReference type="GO" id="GO:0003723">
    <property type="term" value="F:RNA binding"/>
    <property type="evidence" value="ECO:0007669"/>
    <property type="project" value="TreeGrafter"/>
</dbReference>
<feature type="region of interest" description="Disordered" evidence="3">
    <location>
        <begin position="120"/>
        <end position="225"/>
    </location>
</feature>
<comment type="subcellular location">
    <subcellularLocation>
        <location evidence="1">Nucleus</location>
        <location evidence="1">Nucleolus</location>
    </subcellularLocation>
</comment>
<dbReference type="GeneTree" id="ENSGT00510000048142"/>
<feature type="compositionally biased region" description="Basic and acidic residues" evidence="3">
    <location>
        <begin position="265"/>
        <end position="276"/>
    </location>
</feature>
<keyword evidence="2" id="KW-0539">Nucleus</keyword>
<gene>
    <name evidence="5" type="primary">dnttip2</name>
</gene>
<sequence length="433" mass="49556">MLQVAGRRQQEELCVENRHEDTLELEERQEKAKSEPMKIEIYETKEHDVAAGVTETDQLQGGTDVGAALDQEVEARPVDGDDQQVVECFQVTSSQEHNITVDSVSEEEPQVITIQKKEFISLLDSSEDEEEEEDEDEEREVSDTEEKRGVPSPKPGAADMAVDGLFMIDTRPGQEADQQYFVEKATEKKKIPEDKAEQEEEEDFVDEEGSDDDDEDADVLYSSRNPLLKEMSSRIDPGIRMKELGGLYINFDGGKSKAVSSSMPKPKDKKIQDEVMKRSVIGADFEKKDAVPPYSESKQKMKLKRRVEKEKTTGDGWFNMKAPEMSQELKGDLQVLKMRGSLDPKRFYKKNDRDGFPKYFQVGTVVDNPVDFYHSQIPKKNRKRTMVEELLADAEFRQKNKKKYQQIVAEKTAQAAGKNRRKRFHKKSNPKKQ</sequence>
<evidence type="ECO:0000256" key="1">
    <source>
        <dbReference type="ARBA" id="ARBA00004604"/>
    </source>
</evidence>
<dbReference type="GO" id="GO:0005730">
    <property type="term" value="C:nucleolus"/>
    <property type="evidence" value="ECO:0007669"/>
    <property type="project" value="UniProtKB-SubCell"/>
</dbReference>
<evidence type="ECO:0000256" key="2">
    <source>
        <dbReference type="ARBA" id="ARBA00023242"/>
    </source>
</evidence>
<evidence type="ECO:0000313" key="5">
    <source>
        <dbReference type="Ensembl" id="ENSTRUP00000001763.3"/>
    </source>
</evidence>
<dbReference type="PANTHER" id="PTHR21686">
    <property type="entry name" value="DEOXYNUCLEOTIDYLTRANSFERASE TERMINAL-INTERACTING PROTEIN 2"/>
    <property type="match status" value="1"/>
</dbReference>
<dbReference type="RefSeq" id="XP_011613081.2">
    <property type="nucleotide sequence ID" value="XM_011614779.2"/>
</dbReference>
<dbReference type="AlphaFoldDB" id="H2RNQ0"/>
<dbReference type="Ensembl" id="ENSTRUT00000001771.3">
    <property type="protein sequence ID" value="ENSTRUP00000001763.3"/>
    <property type="gene ID" value="ENSTRUG00000000733.3"/>
</dbReference>
<feature type="compositionally biased region" description="Basic residues" evidence="3">
    <location>
        <begin position="418"/>
        <end position="433"/>
    </location>
</feature>
<feature type="domain" description="Fcf2 pre-rRNA processing C-terminal" evidence="4">
    <location>
        <begin position="309"/>
        <end position="403"/>
    </location>
</feature>
<dbReference type="OMA" id="AHTHDIL"/>
<feature type="compositionally biased region" description="Basic and acidic residues" evidence="3">
    <location>
        <begin position="184"/>
        <end position="195"/>
    </location>
</feature>
<feature type="region of interest" description="Disordered" evidence="3">
    <location>
        <begin position="411"/>
        <end position="433"/>
    </location>
</feature>